<protein>
    <submittedName>
        <fullName evidence="1">Uncharacterized protein</fullName>
    </submittedName>
</protein>
<dbReference type="EMBL" id="JALLBG020000240">
    <property type="protein sequence ID" value="KAL3758111.1"/>
    <property type="molecule type" value="Genomic_DNA"/>
</dbReference>
<dbReference type="AlphaFoldDB" id="A0ABD3M5U6"/>
<gene>
    <name evidence="1" type="ORF">ACHAWU_004192</name>
</gene>
<proteinExistence type="predicted"/>
<name>A0ABD3M5U6_9STRA</name>
<organism evidence="1 2">
    <name type="scientific">Discostella pseudostelligera</name>
    <dbReference type="NCBI Taxonomy" id="259834"/>
    <lineage>
        <taxon>Eukaryota</taxon>
        <taxon>Sar</taxon>
        <taxon>Stramenopiles</taxon>
        <taxon>Ochrophyta</taxon>
        <taxon>Bacillariophyta</taxon>
        <taxon>Coscinodiscophyceae</taxon>
        <taxon>Thalassiosirophycidae</taxon>
        <taxon>Stephanodiscales</taxon>
        <taxon>Stephanodiscaceae</taxon>
        <taxon>Discostella</taxon>
    </lineage>
</organism>
<evidence type="ECO:0000313" key="1">
    <source>
        <dbReference type="EMBL" id="KAL3758111.1"/>
    </source>
</evidence>
<keyword evidence="2" id="KW-1185">Reference proteome</keyword>
<accession>A0ABD3M5U6</accession>
<dbReference type="Proteomes" id="UP001530293">
    <property type="component" value="Unassembled WGS sequence"/>
</dbReference>
<sequence>MSRDRTQFLFHTDDCTAASFRIWDGFGFGSRLVRTSRVSSMTWHPWDASNPFLSAFDQISFAFPSGLSVSGVSVFSLSLSGAVAVNEKDSRMERGGLMSMVLSADVSFVDSNFLRKDEEFVDEVVPVDGAICAIILTYSTISFATVSTFDSSWTLPGSNSIIIERVHFRMSTFTFLVTFS</sequence>
<evidence type="ECO:0000313" key="2">
    <source>
        <dbReference type="Proteomes" id="UP001530293"/>
    </source>
</evidence>
<reference evidence="1 2" key="1">
    <citation type="submission" date="2024-10" db="EMBL/GenBank/DDBJ databases">
        <title>Updated reference genomes for cyclostephanoid diatoms.</title>
        <authorList>
            <person name="Roberts W.R."/>
            <person name="Alverson A.J."/>
        </authorList>
    </citation>
    <scope>NUCLEOTIDE SEQUENCE [LARGE SCALE GENOMIC DNA]</scope>
    <source>
        <strain evidence="1 2">AJA232-27</strain>
    </source>
</reference>
<comment type="caution">
    <text evidence="1">The sequence shown here is derived from an EMBL/GenBank/DDBJ whole genome shotgun (WGS) entry which is preliminary data.</text>
</comment>